<evidence type="ECO:0000256" key="1">
    <source>
        <dbReference type="ARBA" id="ARBA00004141"/>
    </source>
</evidence>
<evidence type="ECO:0000256" key="4">
    <source>
        <dbReference type="ARBA" id="ARBA00022989"/>
    </source>
</evidence>
<evidence type="ECO:0000256" key="6">
    <source>
        <dbReference type="RuleBase" id="RU363041"/>
    </source>
</evidence>
<dbReference type="GO" id="GO:0005886">
    <property type="term" value="C:plasma membrane"/>
    <property type="evidence" value="ECO:0007669"/>
    <property type="project" value="UniProtKB-SubCell"/>
</dbReference>
<dbReference type="AlphaFoldDB" id="A0A1H5KXN9"/>
<dbReference type="STRING" id="561176.SAMN04488561_2308"/>
<evidence type="ECO:0000256" key="5">
    <source>
        <dbReference type="ARBA" id="ARBA00023136"/>
    </source>
</evidence>
<feature type="transmembrane region" description="Helical" evidence="6">
    <location>
        <begin position="104"/>
        <end position="121"/>
    </location>
</feature>
<evidence type="ECO:0000313" key="7">
    <source>
        <dbReference type="EMBL" id="SEE69629.1"/>
    </source>
</evidence>
<protein>
    <recommendedName>
        <fullName evidence="6">Probable membrane transporter protein</fullName>
    </recommendedName>
</protein>
<dbReference type="RefSeq" id="WP_069112739.1">
    <property type="nucleotide sequence ID" value="NZ_FNUC01000003.1"/>
</dbReference>
<dbReference type="EMBL" id="FNUC01000003">
    <property type="protein sequence ID" value="SEE69629.1"/>
    <property type="molecule type" value="Genomic_DNA"/>
</dbReference>
<dbReference type="InterPro" id="IPR051598">
    <property type="entry name" value="TSUP/Inactive_protease-like"/>
</dbReference>
<dbReference type="OrthoDB" id="1523449at2"/>
<keyword evidence="6" id="KW-1003">Cell membrane</keyword>
<sequence>MVDPLLVLLASFGLIGGIGIAAVGPGGVLPTTGLFLLTDLTPSEVAGTAMVTHVATGALATAAYARSGHLTEPHTRRTALVLAAAAAAGAPAGVLINSRVGTDVFGVLLAALMVVAAALVWRRERRREPSSPAASAPPPAVVAGLGLAVAVVAGVVGIGGPMLAVPLLVAAGVPLLESLAAAQVQSIVIASTGTAGYLAAGAVDWPLAALIGVPSLAGVLLGWKIATTLPTRQLATALVVSLLVLAPFVAFG</sequence>
<comment type="subcellular location">
    <subcellularLocation>
        <location evidence="6">Cell membrane</location>
        <topology evidence="6">Multi-pass membrane protein</topology>
    </subcellularLocation>
    <subcellularLocation>
        <location evidence="1">Membrane</location>
        <topology evidence="1">Multi-pass membrane protein</topology>
    </subcellularLocation>
</comment>
<dbReference type="PANTHER" id="PTHR43701:SF2">
    <property type="entry name" value="MEMBRANE TRANSPORTER PROTEIN YJNA-RELATED"/>
    <property type="match status" value="1"/>
</dbReference>
<comment type="similarity">
    <text evidence="2 6">Belongs to the 4-toluene sulfonate uptake permease (TSUP) (TC 2.A.102) family.</text>
</comment>
<dbReference type="PANTHER" id="PTHR43701">
    <property type="entry name" value="MEMBRANE TRANSPORTER PROTEIN MJ0441-RELATED"/>
    <property type="match status" value="1"/>
</dbReference>
<feature type="transmembrane region" description="Helical" evidence="6">
    <location>
        <begin position="77"/>
        <end position="98"/>
    </location>
</feature>
<keyword evidence="8" id="KW-1185">Reference proteome</keyword>
<dbReference type="Proteomes" id="UP000181980">
    <property type="component" value="Unassembled WGS sequence"/>
</dbReference>
<reference evidence="8" key="1">
    <citation type="submission" date="2016-10" db="EMBL/GenBank/DDBJ databases">
        <authorList>
            <person name="Varghese N."/>
            <person name="Submissions S."/>
        </authorList>
    </citation>
    <scope>NUCLEOTIDE SEQUENCE [LARGE SCALE GENOMIC DNA]</scope>
    <source>
        <strain evidence="8">DSM 45237</strain>
    </source>
</reference>
<accession>A0A1H5KXN9</accession>
<dbReference type="InterPro" id="IPR002781">
    <property type="entry name" value="TM_pro_TauE-like"/>
</dbReference>
<feature type="transmembrane region" description="Helical" evidence="6">
    <location>
        <begin position="142"/>
        <end position="168"/>
    </location>
</feature>
<feature type="transmembrane region" description="Helical" evidence="6">
    <location>
        <begin position="232"/>
        <end position="251"/>
    </location>
</feature>
<proteinExistence type="inferred from homology"/>
<evidence type="ECO:0000313" key="8">
    <source>
        <dbReference type="Proteomes" id="UP000181980"/>
    </source>
</evidence>
<keyword evidence="3 6" id="KW-0812">Transmembrane</keyword>
<evidence type="ECO:0000256" key="2">
    <source>
        <dbReference type="ARBA" id="ARBA00009142"/>
    </source>
</evidence>
<feature type="transmembrane region" description="Helical" evidence="6">
    <location>
        <begin position="207"/>
        <end position="226"/>
    </location>
</feature>
<keyword evidence="5 6" id="KW-0472">Membrane</keyword>
<dbReference type="Pfam" id="PF01925">
    <property type="entry name" value="TauE"/>
    <property type="match status" value="1"/>
</dbReference>
<evidence type="ECO:0000256" key="3">
    <source>
        <dbReference type="ARBA" id="ARBA00022692"/>
    </source>
</evidence>
<keyword evidence="4 6" id="KW-1133">Transmembrane helix</keyword>
<organism evidence="7 8">
    <name type="scientific">Jiangella alba</name>
    <dbReference type="NCBI Taxonomy" id="561176"/>
    <lineage>
        <taxon>Bacteria</taxon>
        <taxon>Bacillati</taxon>
        <taxon>Actinomycetota</taxon>
        <taxon>Actinomycetes</taxon>
        <taxon>Jiangellales</taxon>
        <taxon>Jiangellaceae</taxon>
        <taxon>Jiangella</taxon>
    </lineage>
</organism>
<name>A0A1H5KXN9_9ACTN</name>
<feature type="transmembrane region" description="Helical" evidence="6">
    <location>
        <begin position="45"/>
        <end position="65"/>
    </location>
</feature>
<gene>
    <name evidence="7" type="ORF">SAMN04488561_2308</name>
</gene>